<name>A0A2J7ZNY3_9CHLO</name>
<dbReference type="Proteomes" id="UP000236333">
    <property type="component" value="Unassembled WGS sequence"/>
</dbReference>
<reference evidence="2 3" key="1">
    <citation type="journal article" date="2017" name="Mol. Biol. Evol.">
        <title>The 4-celled Tetrabaena socialis nuclear genome reveals the essential components for genetic control of cell number at the origin of multicellularity in the volvocine lineage.</title>
        <authorList>
            <person name="Featherston J."/>
            <person name="Arakaki Y."/>
            <person name="Hanschen E.R."/>
            <person name="Ferris P.J."/>
            <person name="Michod R.E."/>
            <person name="Olson B.J.S.C."/>
            <person name="Nozaki H."/>
            <person name="Durand P.M."/>
        </authorList>
    </citation>
    <scope>NUCLEOTIDE SEQUENCE [LARGE SCALE GENOMIC DNA]</scope>
    <source>
        <strain evidence="2 3">NIES-571</strain>
    </source>
</reference>
<feature type="compositionally biased region" description="Basic and acidic residues" evidence="1">
    <location>
        <begin position="52"/>
        <end position="68"/>
    </location>
</feature>
<dbReference type="AlphaFoldDB" id="A0A2J7ZNY3"/>
<sequence length="180" mass="19259">MAASTSLCGSAALLSRLVSHSHAGCSALAAQVGSRRAFVKKPLAGKGGGDSVWKKKGDPRDGPKEDGPHLQPLVALLSSPARTELPLSPGEQARADAYRSQQTAEYHAWIKDMTIKHKLQRAALQALPERLRVLAAQPDHTPFPPNRKYYYDTPPESYRDVPAGAGQRADAAAASQQGSR</sequence>
<feature type="compositionally biased region" description="Low complexity" evidence="1">
    <location>
        <begin position="163"/>
        <end position="180"/>
    </location>
</feature>
<protein>
    <submittedName>
        <fullName evidence="2">Uncharacterized protein</fullName>
    </submittedName>
</protein>
<keyword evidence="3" id="KW-1185">Reference proteome</keyword>
<comment type="caution">
    <text evidence="2">The sequence shown here is derived from an EMBL/GenBank/DDBJ whole genome shotgun (WGS) entry which is preliminary data.</text>
</comment>
<accession>A0A2J7ZNY3</accession>
<dbReference type="OrthoDB" id="64875at2759"/>
<proteinExistence type="predicted"/>
<gene>
    <name evidence="2" type="ORF">TSOC_012092</name>
</gene>
<evidence type="ECO:0000256" key="1">
    <source>
        <dbReference type="SAM" id="MobiDB-lite"/>
    </source>
</evidence>
<feature type="region of interest" description="Disordered" evidence="1">
    <location>
        <begin position="136"/>
        <end position="180"/>
    </location>
</feature>
<dbReference type="EMBL" id="PGGS01000748">
    <property type="protein sequence ID" value="PNH01972.1"/>
    <property type="molecule type" value="Genomic_DNA"/>
</dbReference>
<feature type="region of interest" description="Disordered" evidence="1">
    <location>
        <begin position="41"/>
        <end position="69"/>
    </location>
</feature>
<evidence type="ECO:0000313" key="2">
    <source>
        <dbReference type="EMBL" id="PNH01972.1"/>
    </source>
</evidence>
<evidence type="ECO:0000313" key="3">
    <source>
        <dbReference type="Proteomes" id="UP000236333"/>
    </source>
</evidence>
<organism evidence="2 3">
    <name type="scientific">Tetrabaena socialis</name>
    <dbReference type="NCBI Taxonomy" id="47790"/>
    <lineage>
        <taxon>Eukaryota</taxon>
        <taxon>Viridiplantae</taxon>
        <taxon>Chlorophyta</taxon>
        <taxon>core chlorophytes</taxon>
        <taxon>Chlorophyceae</taxon>
        <taxon>CS clade</taxon>
        <taxon>Chlamydomonadales</taxon>
        <taxon>Tetrabaenaceae</taxon>
        <taxon>Tetrabaena</taxon>
    </lineage>
</organism>